<evidence type="ECO:0000313" key="1">
    <source>
        <dbReference type="EMBL" id="CAK7327555.1"/>
    </source>
</evidence>
<dbReference type="EMBL" id="CAWUPB010000857">
    <property type="protein sequence ID" value="CAK7327555.1"/>
    <property type="molecule type" value="Genomic_DNA"/>
</dbReference>
<comment type="caution">
    <text evidence="1">The sequence shown here is derived from an EMBL/GenBank/DDBJ whole genome shotgun (WGS) entry which is preliminary data.</text>
</comment>
<accession>A0AAV1R3G0</accession>
<reference evidence="1 2" key="1">
    <citation type="submission" date="2024-01" db="EMBL/GenBank/DDBJ databases">
        <authorList>
            <person name="Waweru B."/>
        </authorList>
    </citation>
    <scope>NUCLEOTIDE SEQUENCE [LARGE SCALE GENOMIC DNA]</scope>
</reference>
<feature type="non-terminal residue" evidence="1">
    <location>
        <position position="1"/>
    </location>
</feature>
<organism evidence="1 2">
    <name type="scientific">Dovyalis caffra</name>
    <dbReference type="NCBI Taxonomy" id="77055"/>
    <lineage>
        <taxon>Eukaryota</taxon>
        <taxon>Viridiplantae</taxon>
        <taxon>Streptophyta</taxon>
        <taxon>Embryophyta</taxon>
        <taxon>Tracheophyta</taxon>
        <taxon>Spermatophyta</taxon>
        <taxon>Magnoliopsida</taxon>
        <taxon>eudicotyledons</taxon>
        <taxon>Gunneridae</taxon>
        <taxon>Pentapetalae</taxon>
        <taxon>rosids</taxon>
        <taxon>fabids</taxon>
        <taxon>Malpighiales</taxon>
        <taxon>Salicaceae</taxon>
        <taxon>Flacourtieae</taxon>
        <taxon>Dovyalis</taxon>
    </lineage>
</organism>
<protein>
    <submittedName>
        <fullName evidence="1">Uncharacterized protein</fullName>
    </submittedName>
</protein>
<gene>
    <name evidence="1" type="ORF">DCAF_LOCUS5270</name>
</gene>
<dbReference type="AlphaFoldDB" id="A0AAV1R3G0"/>
<dbReference type="Proteomes" id="UP001314170">
    <property type="component" value="Unassembled WGS sequence"/>
</dbReference>
<proteinExistence type="predicted"/>
<name>A0AAV1R3G0_9ROSI</name>
<sequence>DGAMPLAYSPSLCNKCHVTAVVGPPLLLISGRLFRYRFQLTKAAISSPSQSHLCAQESFKERPFALRSPLPLTLLDYGARNVHLREDVCDSA</sequence>
<evidence type="ECO:0000313" key="2">
    <source>
        <dbReference type="Proteomes" id="UP001314170"/>
    </source>
</evidence>
<keyword evidence="2" id="KW-1185">Reference proteome</keyword>